<evidence type="ECO:0000256" key="2">
    <source>
        <dbReference type="ARBA" id="ARBA00009190"/>
    </source>
</evidence>
<reference evidence="7 8" key="1">
    <citation type="submission" date="2023-08" db="EMBL/GenBank/DDBJ databases">
        <title>Draft genome sequence of Thermococcus waiotapuensis WT1T, a thermophilic sulphur-dependent archaeon from order Thermococcales.</title>
        <authorList>
            <person name="Manners S.H."/>
            <person name="Carere C.R."/>
            <person name="Dhami M.K."/>
            <person name="Dobson R.C.J."/>
            <person name="Stott M.B."/>
        </authorList>
    </citation>
    <scope>NUCLEOTIDE SEQUENCE [LARGE SCALE GENOMIC DNA]</scope>
    <source>
        <strain evidence="7 8">WT1</strain>
    </source>
</reference>
<evidence type="ECO:0000256" key="1">
    <source>
        <dbReference type="ARBA" id="ARBA00004141"/>
    </source>
</evidence>
<dbReference type="GO" id="GO:0016020">
    <property type="term" value="C:membrane"/>
    <property type="evidence" value="ECO:0007669"/>
    <property type="project" value="UniProtKB-SubCell"/>
</dbReference>
<accession>A0AAE4NV98</accession>
<dbReference type="EMBL" id="JAVDZE010000001">
    <property type="protein sequence ID" value="MDV3103307.1"/>
    <property type="molecule type" value="Genomic_DNA"/>
</dbReference>
<keyword evidence="8" id="KW-1185">Reference proteome</keyword>
<comment type="caution">
    <text evidence="7">The sequence shown here is derived from an EMBL/GenBank/DDBJ whole genome shotgun (WGS) entry which is preliminary data.</text>
</comment>
<dbReference type="RefSeq" id="WP_315339866.1">
    <property type="nucleotide sequence ID" value="NZ_JAVDZE010000001.1"/>
</dbReference>
<dbReference type="GO" id="GO:0046873">
    <property type="term" value="F:metal ion transmembrane transporter activity"/>
    <property type="evidence" value="ECO:0007669"/>
    <property type="project" value="InterPro"/>
</dbReference>
<organism evidence="7 8">
    <name type="scientific">Thermococcus waiotapuensis</name>
    <dbReference type="NCBI Taxonomy" id="90909"/>
    <lineage>
        <taxon>Archaea</taxon>
        <taxon>Methanobacteriati</taxon>
        <taxon>Methanobacteriota</taxon>
        <taxon>Thermococci</taxon>
        <taxon>Thermococcales</taxon>
        <taxon>Thermococcaceae</taxon>
        <taxon>Thermococcus</taxon>
    </lineage>
</organism>
<feature type="transmembrane region" description="Helical" evidence="6">
    <location>
        <begin position="37"/>
        <end position="55"/>
    </location>
</feature>
<keyword evidence="4 6" id="KW-1133">Transmembrane helix</keyword>
<gene>
    <name evidence="7" type="ORF">RBI02_01930</name>
</gene>
<protein>
    <submittedName>
        <fullName evidence="7">TMEM165/GDT1 family protein</fullName>
    </submittedName>
</protein>
<feature type="transmembrane region" description="Helical" evidence="6">
    <location>
        <begin position="67"/>
        <end position="86"/>
    </location>
</feature>
<evidence type="ECO:0000256" key="5">
    <source>
        <dbReference type="ARBA" id="ARBA00023136"/>
    </source>
</evidence>
<evidence type="ECO:0000313" key="7">
    <source>
        <dbReference type="EMBL" id="MDV3103307.1"/>
    </source>
</evidence>
<proteinExistence type="inferred from homology"/>
<dbReference type="AlphaFoldDB" id="A0AAE4NV98"/>
<evidence type="ECO:0000313" key="8">
    <source>
        <dbReference type="Proteomes" id="UP001245683"/>
    </source>
</evidence>
<name>A0AAE4NV98_9EURY</name>
<dbReference type="Pfam" id="PF01169">
    <property type="entry name" value="GDT1"/>
    <property type="match status" value="1"/>
</dbReference>
<keyword evidence="5 6" id="KW-0472">Membrane</keyword>
<comment type="subcellular location">
    <subcellularLocation>
        <location evidence="1">Membrane</location>
        <topology evidence="1">Multi-pass membrane protein</topology>
    </subcellularLocation>
</comment>
<evidence type="ECO:0000256" key="4">
    <source>
        <dbReference type="ARBA" id="ARBA00022989"/>
    </source>
</evidence>
<dbReference type="Proteomes" id="UP001245683">
    <property type="component" value="Unassembled WGS sequence"/>
</dbReference>
<keyword evidence="3 6" id="KW-0812">Transmembrane</keyword>
<comment type="similarity">
    <text evidence="2">Belongs to the GDT1 family.</text>
</comment>
<sequence>MKSAILLVFVTVFLAEMGDKTQITTMLFATKYGWEKAFIGSALALVLVNLIGALIGEKVGHIIPHGLLQKAAGAIFIAFGILLISGKI</sequence>
<dbReference type="InterPro" id="IPR001727">
    <property type="entry name" value="GDT1-like"/>
</dbReference>
<evidence type="ECO:0000256" key="3">
    <source>
        <dbReference type="ARBA" id="ARBA00022692"/>
    </source>
</evidence>
<evidence type="ECO:0000256" key="6">
    <source>
        <dbReference type="SAM" id="Phobius"/>
    </source>
</evidence>